<organism evidence="2 3">
    <name type="scientific">Podila minutissima</name>
    <dbReference type="NCBI Taxonomy" id="64525"/>
    <lineage>
        <taxon>Eukaryota</taxon>
        <taxon>Fungi</taxon>
        <taxon>Fungi incertae sedis</taxon>
        <taxon>Mucoromycota</taxon>
        <taxon>Mortierellomycotina</taxon>
        <taxon>Mortierellomycetes</taxon>
        <taxon>Mortierellales</taxon>
        <taxon>Mortierellaceae</taxon>
        <taxon>Podila</taxon>
    </lineage>
</organism>
<accession>A0A9P5SLA7</accession>
<evidence type="ECO:0000313" key="3">
    <source>
        <dbReference type="Proteomes" id="UP000696485"/>
    </source>
</evidence>
<proteinExistence type="predicted"/>
<evidence type="ECO:0000256" key="1">
    <source>
        <dbReference type="SAM" id="MobiDB-lite"/>
    </source>
</evidence>
<feature type="compositionally biased region" description="Basic and acidic residues" evidence="1">
    <location>
        <begin position="235"/>
        <end position="247"/>
    </location>
</feature>
<feature type="compositionally biased region" description="Acidic residues" evidence="1">
    <location>
        <begin position="58"/>
        <end position="77"/>
    </location>
</feature>
<feature type="region of interest" description="Disordered" evidence="1">
    <location>
        <begin position="235"/>
        <end position="295"/>
    </location>
</feature>
<name>A0A9P5SLA7_9FUNG</name>
<protein>
    <submittedName>
        <fullName evidence="2">Uncharacterized protein</fullName>
    </submittedName>
</protein>
<reference evidence="2" key="1">
    <citation type="journal article" date="2020" name="Fungal Divers.">
        <title>Resolving the Mortierellaceae phylogeny through synthesis of multi-gene phylogenetics and phylogenomics.</title>
        <authorList>
            <person name="Vandepol N."/>
            <person name="Liber J."/>
            <person name="Desiro A."/>
            <person name="Na H."/>
            <person name="Kennedy M."/>
            <person name="Barry K."/>
            <person name="Grigoriev I.V."/>
            <person name="Miller A.N."/>
            <person name="O'Donnell K."/>
            <person name="Stajich J.E."/>
            <person name="Bonito G."/>
        </authorList>
    </citation>
    <scope>NUCLEOTIDE SEQUENCE</scope>
    <source>
        <strain evidence="2">NVP1</strain>
    </source>
</reference>
<comment type="caution">
    <text evidence="2">The sequence shown here is derived from an EMBL/GenBank/DDBJ whole genome shotgun (WGS) entry which is preliminary data.</text>
</comment>
<dbReference type="AlphaFoldDB" id="A0A9P5SLA7"/>
<sequence>MHRLHPQRKSGVTNSNTTSLRSQTNLPPQTPAPLNNGSHTSSFSFRPNAIMRRPLTDSDLDDFEPLPDVADLFDDPSEGVARQASKRERDGGKIGKTSAGSGSTMALAPTTATTTAKRARVSARTETTAAQTWQELHGETNSGQAHYSFDDSGIDFELDMLSRDDDHHTPVIATKNSPPAQAADRSYSTILNEAVQQVDDILMGGGYDLFDLGNNTRASSAVSQAPTGFHAPLETRGEQQERGKGGSDESLSDTLSGHDKEDEAVKDQAGENARETGTEHPIQSAEDRSTEEATGEVVYDPPAPVYSFTIPASVNELEERLRGLGQLLCSTFDEIIVSVRGVEDLRSFVKEATDVHFRALDLRDGRIQARKMEVQAAATSIQSRGLVDFSSTTL</sequence>
<keyword evidence="3" id="KW-1185">Reference proteome</keyword>
<feature type="compositionally biased region" description="Polar residues" evidence="1">
    <location>
        <begin position="10"/>
        <end position="45"/>
    </location>
</feature>
<dbReference type="EMBL" id="JAAAUY010000403">
    <property type="protein sequence ID" value="KAF9330358.1"/>
    <property type="molecule type" value="Genomic_DNA"/>
</dbReference>
<feature type="region of interest" description="Disordered" evidence="1">
    <location>
        <begin position="1"/>
        <end position="122"/>
    </location>
</feature>
<gene>
    <name evidence="2" type="ORF">BG006_006699</name>
</gene>
<feature type="compositionally biased region" description="Low complexity" evidence="1">
    <location>
        <begin position="104"/>
        <end position="116"/>
    </location>
</feature>
<dbReference type="Proteomes" id="UP000696485">
    <property type="component" value="Unassembled WGS sequence"/>
</dbReference>
<evidence type="ECO:0000313" key="2">
    <source>
        <dbReference type="EMBL" id="KAF9330358.1"/>
    </source>
</evidence>
<feature type="compositionally biased region" description="Basic and acidic residues" evidence="1">
    <location>
        <begin position="256"/>
        <end position="278"/>
    </location>
</feature>